<organism evidence="14 15">
    <name type="scientific">Pomatostomus ruficeps</name>
    <name type="common">Chestnut-crowned babbler</name>
    <dbReference type="NCBI Taxonomy" id="9176"/>
    <lineage>
        <taxon>Eukaryota</taxon>
        <taxon>Metazoa</taxon>
        <taxon>Chordata</taxon>
        <taxon>Craniata</taxon>
        <taxon>Vertebrata</taxon>
        <taxon>Euteleostomi</taxon>
        <taxon>Archelosauria</taxon>
        <taxon>Archosauria</taxon>
        <taxon>Dinosauria</taxon>
        <taxon>Saurischia</taxon>
        <taxon>Theropoda</taxon>
        <taxon>Coelurosauria</taxon>
        <taxon>Aves</taxon>
        <taxon>Neognathae</taxon>
        <taxon>Neoaves</taxon>
        <taxon>Telluraves</taxon>
        <taxon>Australaves</taxon>
        <taxon>Passeriformes</taxon>
        <taxon>Sylvioidea</taxon>
        <taxon>Timaliidae</taxon>
        <taxon>Pomatostomus</taxon>
    </lineage>
</organism>
<reference evidence="14 15" key="1">
    <citation type="submission" date="2019-09" db="EMBL/GenBank/DDBJ databases">
        <title>Bird 10,000 Genomes (B10K) Project - Family phase.</title>
        <authorList>
            <person name="Zhang G."/>
        </authorList>
    </citation>
    <scope>NUCLEOTIDE SEQUENCE [LARGE SCALE GENOMIC DNA]</scope>
    <source>
        <strain evidence="14">B10K-DU-002-71</strain>
        <tissue evidence="14">Muscle</tissue>
    </source>
</reference>
<dbReference type="InterPro" id="IPR000276">
    <property type="entry name" value="GPCR_Rhodpsn"/>
</dbReference>
<gene>
    <name evidence="14" type="primary">Avpr1b</name>
    <name evidence="14" type="ORF">POSRUF_R02954</name>
</gene>
<dbReference type="GO" id="GO:0032870">
    <property type="term" value="P:cellular response to hormone stimulus"/>
    <property type="evidence" value="ECO:0007669"/>
    <property type="project" value="TreeGrafter"/>
</dbReference>
<dbReference type="Pfam" id="PF00001">
    <property type="entry name" value="7tm_1"/>
    <property type="match status" value="1"/>
</dbReference>
<dbReference type="PROSITE" id="PS00237">
    <property type="entry name" value="G_PROTEIN_RECEP_F1_1"/>
    <property type="match status" value="1"/>
</dbReference>
<dbReference type="GO" id="GO:0005000">
    <property type="term" value="F:vasopressin receptor activity"/>
    <property type="evidence" value="ECO:0007669"/>
    <property type="project" value="InterPro"/>
</dbReference>
<feature type="transmembrane region" description="Helical" evidence="11">
    <location>
        <begin position="307"/>
        <end position="330"/>
    </location>
</feature>
<dbReference type="GO" id="GO:0001992">
    <property type="term" value="P:regulation of systemic arterial blood pressure by vasopressin"/>
    <property type="evidence" value="ECO:0007669"/>
    <property type="project" value="TreeGrafter"/>
</dbReference>
<feature type="transmembrane region" description="Helical" evidence="11">
    <location>
        <begin position="273"/>
        <end position="295"/>
    </location>
</feature>
<dbReference type="InterPro" id="IPR000628">
    <property type="entry name" value="Vprs_rcpt_V1B"/>
</dbReference>
<dbReference type="PROSITE" id="PS50262">
    <property type="entry name" value="G_PROTEIN_RECEP_F1_2"/>
    <property type="match status" value="1"/>
</dbReference>
<feature type="transmembrane region" description="Helical" evidence="11">
    <location>
        <begin position="32"/>
        <end position="53"/>
    </location>
</feature>
<dbReference type="InterPro" id="IPR001817">
    <property type="entry name" value="Vasoprsn_rcpt"/>
</dbReference>
<evidence type="ECO:0000256" key="2">
    <source>
        <dbReference type="ARBA" id="ARBA00022475"/>
    </source>
</evidence>
<dbReference type="FunFam" id="1.20.1070.10:FF:000094">
    <property type="entry name" value="Vasopressin V1a receptor"/>
    <property type="match status" value="1"/>
</dbReference>
<dbReference type="PRINTS" id="PR00897">
    <property type="entry name" value="VASOPRSNV1BR"/>
</dbReference>
<keyword evidence="5 11" id="KW-0297">G-protein coupled receptor</keyword>
<dbReference type="InterPro" id="IPR017452">
    <property type="entry name" value="GPCR_Rhodpsn_7TM"/>
</dbReference>
<comment type="similarity">
    <text evidence="11">Belongs to the G-protein coupled receptor 1 family. Vasopressin/oxytocin receptor subfamily.</text>
</comment>
<dbReference type="PRINTS" id="PR00896">
    <property type="entry name" value="VASOPRESSINR"/>
</dbReference>
<evidence type="ECO:0000256" key="6">
    <source>
        <dbReference type="ARBA" id="ARBA00023136"/>
    </source>
</evidence>
<feature type="transmembrane region" description="Helical" evidence="11">
    <location>
        <begin position="193"/>
        <end position="216"/>
    </location>
</feature>
<evidence type="ECO:0000313" key="15">
    <source>
        <dbReference type="Proteomes" id="UP000583496"/>
    </source>
</evidence>
<feature type="region of interest" description="Disordered" evidence="12">
    <location>
        <begin position="228"/>
        <end position="256"/>
    </location>
</feature>
<keyword evidence="8 11" id="KW-0675">Receptor</keyword>
<evidence type="ECO:0000256" key="12">
    <source>
        <dbReference type="SAM" id="MobiDB-lite"/>
    </source>
</evidence>
<comment type="caution">
    <text evidence="14">The sequence shown here is derived from an EMBL/GenBank/DDBJ whole genome shotgun (WGS) entry which is preliminary data.</text>
</comment>
<keyword evidence="15" id="KW-1185">Reference proteome</keyword>
<feature type="transmembrane region" description="Helical" evidence="11">
    <location>
        <begin position="145"/>
        <end position="168"/>
    </location>
</feature>
<keyword evidence="2" id="KW-1003">Cell membrane</keyword>
<dbReference type="PANTHER" id="PTHR24241:SF18">
    <property type="entry name" value="VASOPRESSIN V1B RECEPTOR"/>
    <property type="match status" value="1"/>
</dbReference>
<protein>
    <submittedName>
        <fullName evidence="14">V1BR protein</fullName>
    </submittedName>
</protein>
<proteinExistence type="inferred from homology"/>
<keyword evidence="9 11" id="KW-0325">Glycoprotein</keyword>
<evidence type="ECO:0000313" key="14">
    <source>
        <dbReference type="EMBL" id="NXS28552.1"/>
    </source>
</evidence>
<dbReference type="OrthoDB" id="6435638at2759"/>
<evidence type="ECO:0000256" key="9">
    <source>
        <dbReference type="ARBA" id="ARBA00023180"/>
    </source>
</evidence>
<evidence type="ECO:0000256" key="8">
    <source>
        <dbReference type="ARBA" id="ARBA00023170"/>
    </source>
</evidence>
<evidence type="ECO:0000256" key="3">
    <source>
        <dbReference type="ARBA" id="ARBA00022692"/>
    </source>
</evidence>
<evidence type="ECO:0000256" key="1">
    <source>
        <dbReference type="ARBA" id="ARBA00004651"/>
    </source>
</evidence>
<dbReference type="Proteomes" id="UP000583496">
    <property type="component" value="Unassembled WGS sequence"/>
</dbReference>
<feature type="non-terminal residue" evidence="14">
    <location>
        <position position="1"/>
    </location>
</feature>
<accession>A0A7L2T3T3</accession>
<keyword evidence="3 11" id="KW-0812">Transmembrane</keyword>
<keyword evidence="6 11" id="KW-0472">Membrane</keyword>
<name>A0A7L2T3T3_POMRU</name>
<evidence type="ECO:0000256" key="5">
    <source>
        <dbReference type="ARBA" id="ARBA00023040"/>
    </source>
</evidence>
<dbReference type="AlphaFoldDB" id="A0A7L2T3T3"/>
<sequence>MEPGWGWNSSGVGDPNLLLLHTRDEELAKAEVGVLGTILAVATAGNLGVLLAVRRLRRKMSRMHLFILHLGLSDLGVALFQVLPQLLWKVTYRFRGPDALCRAVKYLQVLSMFASTYTLLAMTLDRYLAVCRPLQALQQPGRQAYAMVGAAWLLSCLLSLPQVFIFSLREVRPGSGVLDCWAHFGYPWGARAYVTWTALCVFALPVGVLAVCYSLICREICRNLKGKTQSGGPSAGGPSGTAPSPAGKGGQASRVSSVRPISRAKIRTVKMTFVIVAAYVTCWAPFFSVQMWSVWDEDAPDDDSTNVAFSITMLLASLSSCCNPWIYLSFSGHLLQGAGRCRCCPRAALRRPSSTGSLCSRKTTILSHSQHGVPLRGDSAREPDPPCEEGVTESGTL</sequence>
<evidence type="ECO:0000256" key="4">
    <source>
        <dbReference type="ARBA" id="ARBA00022989"/>
    </source>
</evidence>
<keyword evidence="4 11" id="KW-1133">Transmembrane helix</keyword>
<dbReference type="PANTHER" id="PTHR24241">
    <property type="entry name" value="NEUROPEPTIDE RECEPTOR-RELATED G-PROTEIN COUPLED RECEPTOR"/>
    <property type="match status" value="1"/>
</dbReference>
<evidence type="ECO:0000259" key="13">
    <source>
        <dbReference type="PROSITE" id="PS50262"/>
    </source>
</evidence>
<dbReference type="GO" id="GO:0042277">
    <property type="term" value="F:peptide binding"/>
    <property type="evidence" value="ECO:0007669"/>
    <property type="project" value="TreeGrafter"/>
</dbReference>
<feature type="transmembrane region" description="Helical" evidence="11">
    <location>
        <begin position="103"/>
        <end position="124"/>
    </location>
</feature>
<feature type="non-terminal residue" evidence="14">
    <location>
        <position position="397"/>
    </location>
</feature>
<dbReference type="PRINTS" id="PR00237">
    <property type="entry name" value="GPCRRHODOPSN"/>
</dbReference>
<keyword evidence="7" id="KW-1015">Disulfide bond</keyword>
<comment type="subcellular location">
    <subcellularLocation>
        <location evidence="1 11">Cell membrane</location>
        <topology evidence="1 11">Multi-pass membrane protein</topology>
    </subcellularLocation>
</comment>
<evidence type="ECO:0000256" key="10">
    <source>
        <dbReference type="ARBA" id="ARBA00023224"/>
    </source>
</evidence>
<dbReference type="EMBL" id="VYZT01014099">
    <property type="protein sequence ID" value="NXS28552.1"/>
    <property type="molecule type" value="Genomic_DNA"/>
</dbReference>
<dbReference type="SUPFAM" id="SSF81321">
    <property type="entry name" value="Family A G protein-coupled receptor-like"/>
    <property type="match status" value="1"/>
</dbReference>
<evidence type="ECO:0000256" key="11">
    <source>
        <dbReference type="RuleBase" id="RU046427"/>
    </source>
</evidence>
<evidence type="ECO:0000256" key="7">
    <source>
        <dbReference type="ARBA" id="ARBA00023157"/>
    </source>
</evidence>
<dbReference type="GO" id="GO:0005886">
    <property type="term" value="C:plasma membrane"/>
    <property type="evidence" value="ECO:0007669"/>
    <property type="project" value="UniProtKB-SubCell"/>
</dbReference>
<dbReference type="Gene3D" id="1.20.1070.10">
    <property type="entry name" value="Rhodopsin 7-helix transmembrane proteins"/>
    <property type="match status" value="1"/>
</dbReference>
<feature type="domain" description="G-protein coupled receptors family 1 profile" evidence="13">
    <location>
        <begin position="45"/>
        <end position="327"/>
    </location>
</feature>
<dbReference type="GO" id="GO:0045907">
    <property type="term" value="P:positive regulation of vasoconstriction"/>
    <property type="evidence" value="ECO:0007669"/>
    <property type="project" value="TreeGrafter"/>
</dbReference>
<keyword evidence="10 11" id="KW-0807">Transducer</keyword>
<feature type="transmembrane region" description="Helical" evidence="11">
    <location>
        <begin position="65"/>
        <end position="83"/>
    </location>
</feature>
<feature type="region of interest" description="Disordered" evidence="12">
    <location>
        <begin position="369"/>
        <end position="397"/>
    </location>
</feature>